<dbReference type="PROSITE" id="PS01039">
    <property type="entry name" value="SBP_BACTERIAL_3"/>
    <property type="match status" value="1"/>
</dbReference>
<keyword evidence="3 5" id="KW-0732">Signal</keyword>
<dbReference type="InterPro" id="IPR018313">
    <property type="entry name" value="SBP_3_CS"/>
</dbReference>
<organism evidence="7 8">
    <name type="scientific">Treponema ruminis</name>
    <dbReference type="NCBI Taxonomy" id="744515"/>
    <lineage>
        <taxon>Bacteria</taxon>
        <taxon>Pseudomonadati</taxon>
        <taxon>Spirochaetota</taxon>
        <taxon>Spirochaetia</taxon>
        <taxon>Spirochaetales</taxon>
        <taxon>Treponemataceae</taxon>
        <taxon>Treponema</taxon>
    </lineage>
</organism>
<evidence type="ECO:0000259" key="6">
    <source>
        <dbReference type="SMART" id="SM00062"/>
    </source>
</evidence>
<evidence type="ECO:0000256" key="2">
    <source>
        <dbReference type="ARBA" id="ARBA00022448"/>
    </source>
</evidence>
<evidence type="ECO:0000256" key="3">
    <source>
        <dbReference type="ARBA" id="ARBA00022729"/>
    </source>
</evidence>
<dbReference type="GO" id="GO:0030288">
    <property type="term" value="C:outer membrane-bounded periplasmic space"/>
    <property type="evidence" value="ECO:0007669"/>
    <property type="project" value="TreeGrafter"/>
</dbReference>
<accession>A0A7W8G8A1</accession>
<comment type="similarity">
    <text evidence="1 4">Belongs to the bacterial solute-binding protein 3 family.</text>
</comment>
<keyword evidence="2" id="KW-0813">Transport</keyword>
<dbReference type="Pfam" id="PF00497">
    <property type="entry name" value="SBP_bac_3"/>
    <property type="match status" value="1"/>
</dbReference>
<dbReference type="AlphaFoldDB" id="A0A7W8G8A1"/>
<dbReference type="GO" id="GO:0006865">
    <property type="term" value="P:amino acid transport"/>
    <property type="evidence" value="ECO:0007669"/>
    <property type="project" value="TreeGrafter"/>
</dbReference>
<dbReference type="InterPro" id="IPR051455">
    <property type="entry name" value="Bact_solute-bind_prot3"/>
</dbReference>
<evidence type="ECO:0000256" key="1">
    <source>
        <dbReference type="ARBA" id="ARBA00010333"/>
    </source>
</evidence>
<dbReference type="Gene3D" id="3.40.190.10">
    <property type="entry name" value="Periplasmic binding protein-like II"/>
    <property type="match status" value="2"/>
</dbReference>
<evidence type="ECO:0000313" key="7">
    <source>
        <dbReference type="EMBL" id="MBB5225582.1"/>
    </source>
</evidence>
<protein>
    <submittedName>
        <fullName evidence="7">Putative glutamine transport system substrate-binding protein</fullName>
    </submittedName>
</protein>
<feature type="signal peptide" evidence="5">
    <location>
        <begin position="1"/>
        <end position="23"/>
    </location>
</feature>
<comment type="caution">
    <text evidence="7">The sequence shown here is derived from an EMBL/GenBank/DDBJ whole genome shotgun (WGS) entry which is preliminary data.</text>
</comment>
<name>A0A7W8G8A1_9SPIR</name>
<dbReference type="EMBL" id="JACHFQ010000003">
    <property type="protein sequence ID" value="MBB5225582.1"/>
    <property type="molecule type" value="Genomic_DNA"/>
</dbReference>
<evidence type="ECO:0000313" key="8">
    <source>
        <dbReference type="Proteomes" id="UP000518887"/>
    </source>
</evidence>
<reference evidence="7 8" key="1">
    <citation type="submission" date="2020-08" db="EMBL/GenBank/DDBJ databases">
        <title>Genomic Encyclopedia of Type Strains, Phase IV (KMG-IV): sequencing the most valuable type-strain genomes for metagenomic binning, comparative biology and taxonomic classification.</title>
        <authorList>
            <person name="Goeker M."/>
        </authorList>
    </citation>
    <scope>NUCLEOTIDE SEQUENCE [LARGE SCALE GENOMIC DNA]</scope>
    <source>
        <strain evidence="7 8">DSM 103462</strain>
    </source>
</reference>
<evidence type="ECO:0000256" key="4">
    <source>
        <dbReference type="RuleBase" id="RU003744"/>
    </source>
</evidence>
<sequence length="260" mass="28657">MKLTIKTFLALAFLTTSLGLLWAKQNGIDKIKHAGVLTVGVKEDVPGFGFLNPKTKAYEGLEIDIAKAVAKQILGSESKVAFVPVNAKNRSAFLNQDKVDMVIATFTVTEERKQNYDFSDIYYTDSVGLMVKKSSGITAFKNLENKKVGVTQGSMTITTIKNAAIKEGVFLNCITYPSNQTLKDALNHGEIDAFAIDNSILHGYLDDSVTILPEHYDEMMYAVAIKKDNSAVTKQVNEVIKNLIKSGELEKLLLKHGLKY</sequence>
<feature type="chain" id="PRO_5030636018" evidence="5">
    <location>
        <begin position="24"/>
        <end position="260"/>
    </location>
</feature>
<dbReference type="GO" id="GO:0005576">
    <property type="term" value="C:extracellular region"/>
    <property type="evidence" value="ECO:0007669"/>
    <property type="project" value="TreeGrafter"/>
</dbReference>
<dbReference type="Proteomes" id="UP000518887">
    <property type="component" value="Unassembled WGS sequence"/>
</dbReference>
<keyword evidence="8" id="KW-1185">Reference proteome</keyword>
<dbReference type="SUPFAM" id="SSF53850">
    <property type="entry name" value="Periplasmic binding protein-like II"/>
    <property type="match status" value="1"/>
</dbReference>
<dbReference type="SMART" id="SM00062">
    <property type="entry name" value="PBPb"/>
    <property type="match status" value="1"/>
</dbReference>
<gene>
    <name evidence="7" type="ORF">HNP76_000939</name>
</gene>
<feature type="domain" description="Solute-binding protein family 3/N-terminal" evidence="6">
    <location>
        <begin position="36"/>
        <end position="260"/>
    </location>
</feature>
<dbReference type="PANTHER" id="PTHR30085">
    <property type="entry name" value="AMINO ACID ABC TRANSPORTER PERMEASE"/>
    <property type="match status" value="1"/>
</dbReference>
<evidence type="ECO:0000256" key="5">
    <source>
        <dbReference type="SAM" id="SignalP"/>
    </source>
</evidence>
<dbReference type="RefSeq" id="WP_184658007.1">
    <property type="nucleotide sequence ID" value="NZ_CP031518.1"/>
</dbReference>
<dbReference type="InterPro" id="IPR001638">
    <property type="entry name" value="Solute-binding_3/MltF_N"/>
</dbReference>
<dbReference type="PANTHER" id="PTHR30085:SF6">
    <property type="entry name" value="ABC TRANSPORTER GLUTAMINE-BINDING PROTEIN GLNH"/>
    <property type="match status" value="1"/>
</dbReference>
<proteinExistence type="inferred from homology"/>